<gene>
    <name evidence="1" type="ORF">WA026_014689</name>
</gene>
<dbReference type="GO" id="GO:0008582">
    <property type="term" value="P:regulation of synaptic assembly at neuromuscular junction"/>
    <property type="evidence" value="ECO:0007669"/>
    <property type="project" value="TreeGrafter"/>
</dbReference>
<organism evidence="1 2">
    <name type="scientific">Henosepilachna vigintioctopunctata</name>
    <dbReference type="NCBI Taxonomy" id="420089"/>
    <lineage>
        <taxon>Eukaryota</taxon>
        <taxon>Metazoa</taxon>
        <taxon>Ecdysozoa</taxon>
        <taxon>Arthropoda</taxon>
        <taxon>Hexapoda</taxon>
        <taxon>Insecta</taxon>
        <taxon>Pterygota</taxon>
        <taxon>Neoptera</taxon>
        <taxon>Endopterygota</taxon>
        <taxon>Coleoptera</taxon>
        <taxon>Polyphaga</taxon>
        <taxon>Cucujiformia</taxon>
        <taxon>Coccinelloidea</taxon>
        <taxon>Coccinellidae</taxon>
        <taxon>Epilachninae</taxon>
        <taxon>Epilachnini</taxon>
        <taxon>Henosepilachna</taxon>
    </lineage>
</organism>
<dbReference type="EMBL" id="JARQZJ010000128">
    <property type="protein sequence ID" value="KAK9891456.1"/>
    <property type="molecule type" value="Genomic_DNA"/>
</dbReference>
<dbReference type="GO" id="GO:0005634">
    <property type="term" value="C:nucleus"/>
    <property type="evidence" value="ECO:0007669"/>
    <property type="project" value="TreeGrafter"/>
</dbReference>
<name>A0AAW1VE68_9CUCU</name>
<evidence type="ECO:0000313" key="1">
    <source>
        <dbReference type="EMBL" id="KAK9891456.1"/>
    </source>
</evidence>
<dbReference type="AlphaFoldDB" id="A0AAW1VE68"/>
<dbReference type="GO" id="GO:0005886">
    <property type="term" value="C:plasma membrane"/>
    <property type="evidence" value="ECO:0007669"/>
    <property type="project" value="TreeGrafter"/>
</dbReference>
<comment type="caution">
    <text evidence="1">The sequence shown here is derived from an EMBL/GenBank/DDBJ whole genome shotgun (WGS) entry which is preliminary data.</text>
</comment>
<dbReference type="PANTHER" id="PTHR45943:SF1">
    <property type="entry name" value="E3 UBIQUITIN-PROTEIN LIGASE MYCBP2"/>
    <property type="match status" value="1"/>
</dbReference>
<dbReference type="Proteomes" id="UP001431783">
    <property type="component" value="Unassembled WGS sequence"/>
</dbReference>
<accession>A0AAW1VE68</accession>
<proteinExistence type="predicted"/>
<dbReference type="PANTHER" id="PTHR45943">
    <property type="entry name" value="E3 UBIQUITIN-PROTEIN LIGASE MYCBP2"/>
    <property type="match status" value="1"/>
</dbReference>
<dbReference type="GO" id="GO:0007411">
    <property type="term" value="P:axon guidance"/>
    <property type="evidence" value="ECO:0007669"/>
    <property type="project" value="TreeGrafter"/>
</dbReference>
<reference evidence="1 2" key="1">
    <citation type="submission" date="2023-03" db="EMBL/GenBank/DDBJ databases">
        <title>Genome insight into feeding habits of ladybird beetles.</title>
        <authorList>
            <person name="Li H.-S."/>
            <person name="Huang Y.-H."/>
            <person name="Pang H."/>
        </authorList>
    </citation>
    <scope>NUCLEOTIDE SEQUENCE [LARGE SCALE GENOMIC DNA]</scope>
    <source>
        <strain evidence="1">SYSU_2023b</strain>
        <tissue evidence="1">Whole body</tissue>
    </source>
</reference>
<dbReference type="GO" id="GO:0061630">
    <property type="term" value="F:ubiquitin protein ligase activity"/>
    <property type="evidence" value="ECO:0007669"/>
    <property type="project" value="TreeGrafter"/>
</dbReference>
<sequence length="193" mass="22369">MIYLRERRRRRLVRHNTPFVHLREQEGDYCVHSNERLFLRDFVSCIAGSSGGRLAQWLQPGSRVDPSKCQVLYSRDELRCGWPAIITVLTRDQYSDIVHVPNMKVDIKAIPIDKNELGDAVRKMRRVSQPDTLTFGGQPTPSLQFPYEPTVRDKMYFHSITVMKVSIDSVINNVMKQIVSNSLEIFFRMAVEV</sequence>
<protein>
    <submittedName>
        <fullName evidence="1">Uncharacterized protein</fullName>
    </submittedName>
</protein>
<evidence type="ECO:0000313" key="2">
    <source>
        <dbReference type="Proteomes" id="UP001431783"/>
    </source>
</evidence>
<keyword evidence="2" id="KW-1185">Reference proteome</keyword>